<dbReference type="Proteomes" id="UP000195602">
    <property type="component" value="Unassembled WGS sequence"/>
</dbReference>
<dbReference type="KEGG" id="clus:A9F13_07g02156"/>
<feature type="compositionally biased region" description="Polar residues" evidence="1">
    <location>
        <begin position="295"/>
        <end position="327"/>
    </location>
</feature>
<evidence type="ECO:0000313" key="3">
    <source>
        <dbReference type="Proteomes" id="UP000195602"/>
    </source>
</evidence>
<evidence type="ECO:0000256" key="1">
    <source>
        <dbReference type="SAM" id="MobiDB-lite"/>
    </source>
</evidence>
<reference evidence="2 3" key="1">
    <citation type="submission" date="2017-04" db="EMBL/GenBank/DDBJ databases">
        <title>Draft genome of the yeast Clavispora lusitaniae type strain CBS 6936.</title>
        <authorList>
            <person name="Durrens P."/>
            <person name="Klopp C."/>
            <person name="Biteau N."/>
            <person name="Fitton-Ouhabi V."/>
            <person name="Dementhon K."/>
            <person name="Accoceberry I."/>
            <person name="Sherman D.J."/>
            <person name="Noel T."/>
        </authorList>
    </citation>
    <scope>NUCLEOTIDE SEQUENCE [LARGE SCALE GENOMIC DNA]</scope>
    <source>
        <strain evidence="2 3">CBS 6936</strain>
    </source>
</reference>
<protein>
    <recommendedName>
        <fullName evidence="4">BHLH domain-containing protein</fullName>
    </recommendedName>
</protein>
<feature type="compositionally biased region" description="Polar residues" evidence="1">
    <location>
        <begin position="195"/>
        <end position="207"/>
    </location>
</feature>
<proteinExistence type="predicted"/>
<organism evidence="2 3">
    <name type="scientific">Clavispora lusitaniae</name>
    <name type="common">Candida lusitaniae</name>
    <dbReference type="NCBI Taxonomy" id="36911"/>
    <lineage>
        <taxon>Eukaryota</taxon>
        <taxon>Fungi</taxon>
        <taxon>Dikarya</taxon>
        <taxon>Ascomycota</taxon>
        <taxon>Saccharomycotina</taxon>
        <taxon>Pichiomycetes</taxon>
        <taxon>Metschnikowiaceae</taxon>
        <taxon>Clavispora</taxon>
    </lineage>
</organism>
<evidence type="ECO:0008006" key="4">
    <source>
        <dbReference type="Google" id="ProtNLM"/>
    </source>
</evidence>
<feature type="compositionally biased region" description="Acidic residues" evidence="1">
    <location>
        <begin position="208"/>
        <end position="217"/>
    </location>
</feature>
<name>A0AA91Q166_CLALS</name>
<sequence length="454" mass="51305">MSHTATSDVTPQMNLDAFGYPPSRQFMSHTGLSTQCREVPPQKKRKVAKTPTTSTDDEDVFSLDMVTMDMGFEQAYGMYTQMQQKSALLGVEELQRAQQINMNNTLSHNHMRPAQSYLQMHDNQHLQDQHSFGRMPLLSPPGEAVEKSYPRAPASSAPGFNSNELHKRFADNHSGFPSYKNFQDLQKRAMKVSLPEQTVSNGHTSFQEQEEYEDDSHDELDHFFSSTESNALEKFLDNLASSNSANPLDLYNQAQPSTPQLFDLHTMGTAEQRSSASRSDYPDSVKNENGGGFGNQSSQYLPTFSSHNEQNFQLPTPNSSRQVSNAEQGKKMSLDDGTMLETVQSKKKKKTSKPLLSLEQKRLNHSHSEQRRRLLCKQAYERCLRLITNVDDYKNDLVSASALTSSAKKSKRKQINKDGLPNLSKHTALLKISLEIMKIRDKNEKLQELIAGYR</sequence>
<accession>A0AA91Q166</accession>
<dbReference type="EMBL" id="LYUB02000007">
    <property type="protein sequence ID" value="OVF08743.1"/>
    <property type="molecule type" value="Genomic_DNA"/>
</dbReference>
<dbReference type="AlphaFoldDB" id="A0AA91Q166"/>
<evidence type="ECO:0000313" key="2">
    <source>
        <dbReference type="EMBL" id="OVF08743.1"/>
    </source>
</evidence>
<feature type="region of interest" description="Disordered" evidence="1">
    <location>
        <begin position="268"/>
        <end position="338"/>
    </location>
</feature>
<comment type="caution">
    <text evidence="2">The sequence shown here is derived from an EMBL/GenBank/DDBJ whole genome shotgun (WGS) entry which is preliminary data.</text>
</comment>
<feature type="region of interest" description="Disordered" evidence="1">
    <location>
        <begin position="142"/>
        <end position="172"/>
    </location>
</feature>
<gene>
    <name evidence="2" type="ORF">A9F13_07g02156</name>
</gene>
<feature type="region of interest" description="Disordered" evidence="1">
    <location>
        <begin position="195"/>
        <end position="217"/>
    </location>
</feature>
<feature type="compositionally biased region" description="Polar residues" evidence="1">
    <location>
        <begin position="269"/>
        <end position="278"/>
    </location>
</feature>